<dbReference type="Proteomes" id="UP001141806">
    <property type="component" value="Unassembled WGS sequence"/>
</dbReference>
<evidence type="ECO:0000313" key="3">
    <source>
        <dbReference type="Proteomes" id="UP001141806"/>
    </source>
</evidence>
<evidence type="ECO:0000256" key="1">
    <source>
        <dbReference type="SAM" id="MobiDB-lite"/>
    </source>
</evidence>
<gene>
    <name evidence="2" type="ORF">NE237_022741</name>
</gene>
<name>A0A9Q0HF04_9MAGN</name>
<evidence type="ECO:0000313" key="2">
    <source>
        <dbReference type="EMBL" id="KAJ4962802.1"/>
    </source>
</evidence>
<organism evidence="2 3">
    <name type="scientific">Protea cynaroides</name>
    <dbReference type="NCBI Taxonomy" id="273540"/>
    <lineage>
        <taxon>Eukaryota</taxon>
        <taxon>Viridiplantae</taxon>
        <taxon>Streptophyta</taxon>
        <taxon>Embryophyta</taxon>
        <taxon>Tracheophyta</taxon>
        <taxon>Spermatophyta</taxon>
        <taxon>Magnoliopsida</taxon>
        <taxon>Proteales</taxon>
        <taxon>Proteaceae</taxon>
        <taxon>Protea</taxon>
    </lineage>
</organism>
<keyword evidence="3" id="KW-1185">Reference proteome</keyword>
<comment type="caution">
    <text evidence="2">The sequence shown here is derived from an EMBL/GenBank/DDBJ whole genome shotgun (WGS) entry which is preliminary data.</text>
</comment>
<reference evidence="2" key="1">
    <citation type="journal article" date="2023" name="Plant J.">
        <title>The genome of the king protea, Protea cynaroides.</title>
        <authorList>
            <person name="Chang J."/>
            <person name="Duong T.A."/>
            <person name="Schoeman C."/>
            <person name="Ma X."/>
            <person name="Roodt D."/>
            <person name="Barker N."/>
            <person name="Li Z."/>
            <person name="Van de Peer Y."/>
            <person name="Mizrachi E."/>
        </authorList>
    </citation>
    <scope>NUCLEOTIDE SEQUENCE</scope>
    <source>
        <tissue evidence="2">Young leaves</tissue>
    </source>
</reference>
<proteinExistence type="predicted"/>
<protein>
    <recommendedName>
        <fullName evidence="4">F-box protein</fullName>
    </recommendedName>
</protein>
<dbReference type="EMBL" id="JAMYWD010000008">
    <property type="protein sequence ID" value="KAJ4962802.1"/>
    <property type="molecule type" value="Genomic_DNA"/>
</dbReference>
<accession>A0A9Q0HF04</accession>
<feature type="region of interest" description="Disordered" evidence="1">
    <location>
        <begin position="152"/>
        <end position="177"/>
    </location>
</feature>
<sequence>METTTIDVDIISPMNSNFSALRCRDTLRIIFECLTVMDLARAACVCQPASSQSQRKNPLPIQPVGPTNAVDYYDNEGGMVKEEGEEEWKGLKDRVDSSMTFAIAVTANLQDVVFAVDTPWLPESWKAETGHVGVSNFMEGFVDLLLTNADDHNESERGGDFDNGDGNDGREGFNAGRQTQAARARSVAVKHSKIVRRVYLQLSAEKLEFISEMTSTSMVVVPMEGFLRFCSAKVKFWIEQEEESCGED</sequence>
<dbReference type="AlphaFoldDB" id="A0A9Q0HF04"/>
<evidence type="ECO:0008006" key="4">
    <source>
        <dbReference type="Google" id="ProtNLM"/>
    </source>
</evidence>